<evidence type="ECO:0000313" key="1">
    <source>
        <dbReference type="EMBL" id="SVA55005.1"/>
    </source>
</evidence>
<accession>A0A381WR84</accession>
<proteinExistence type="predicted"/>
<dbReference type="AlphaFoldDB" id="A0A381WR84"/>
<dbReference type="EMBL" id="UINC01012618">
    <property type="protein sequence ID" value="SVA55005.1"/>
    <property type="molecule type" value="Genomic_DNA"/>
</dbReference>
<sequence>MRTLATMIFLMLFPTMVLAELPIGEIPPKVILKDDLGGRLDGTQWSSEELVSGKVIVLFYVDPDESELNNHVSDALKAENYPKEKYGSIGMANMAATWLPNFAINMKLKSKQEQYKSTVYVKDLEKTLVKKWGLSDDNSDVVVFGKDGRVLYSVDGKFTDAQVKEIVKVVWDNLD</sequence>
<reference evidence="1" key="1">
    <citation type="submission" date="2018-05" db="EMBL/GenBank/DDBJ databases">
        <authorList>
            <person name="Lanie J.A."/>
            <person name="Ng W.-L."/>
            <person name="Kazmierczak K.M."/>
            <person name="Andrzejewski T.M."/>
            <person name="Davidsen T.M."/>
            <person name="Wayne K.J."/>
            <person name="Tettelin H."/>
            <person name="Glass J.I."/>
            <person name="Rusch D."/>
            <person name="Podicherti R."/>
            <person name="Tsui H.-C.T."/>
            <person name="Winkler M.E."/>
        </authorList>
    </citation>
    <scope>NUCLEOTIDE SEQUENCE</scope>
</reference>
<organism evidence="1">
    <name type="scientific">marine metagenome</name>
    <dbReference type="NCBI Taxonomy" id="408172"/>
    <lineage>
        <taxon>unclassified sequences</taxon>
        <taxon>metagenomes</taxon>
        <taxon>ecological metagenomes</taxon>
    </lineage>
</organism>
<dbReference type="InterPro" id="IPR006513">
    <property type="entry name" value="YtfJ_HI0045"/>
</dbReference>
<name>A0A381WR84_9ZZZZ</name>
<gene>
    <name evidence="1" type="ORF">METZ01_LOCUS107859</name>
</gene>
<protein>
    <submittedName>
        <fullName evidence="1">Uncharacterized protein</fullName>
    </submittedName>
</protein>
<dbReference type="Pfam" id="PF09695">
    <property type="entry name" value="YtfJ_HI0045"/>
    <property type="match status" value="1"/>
</dbReference>